<sequence length="74" mass="8435">MVSGTFDWFTDLFLSTSGNLPDNLVFLFQNNKTNPYEKTVIPLDFRSDFPHSRVSEPMPGMVHNQPGLNKPLHV</sequence>
<gene>
    <name evidence="2" type="ORF">SDC9_67858</name>
</gene>
<comment type="caution">
    <text evidence="2">The sequence shown here is derived from an EMBL/GenBank/DDBJ whole genome shotgun (WGS) entry which is preliminary data.</text>
</comment>
<feature type="region of interest" description="Disordered" evidence="1">
    <location>
        <begin position="54"/>
        <end position="74"/>
    </location>
</feature>
<protein>
    <submittedName>
        <fullName evidence="2">Uncharacterized protein</fullName>
    </submittedName>
</protein>
<dbReference type="EMBL" id="VSSQ01003585">
    <property type="protein sequence ID" value="MPM21414.1"/>
    <property type="molecule type" value="Genomic_DNA"/>
</dbReference>
<evidence type="ECO:0000256" key="1">
    <source>
        <dbReference type="SAM" id="MobiDB-lite"/>
    </source>
</evidence>
<proteinExistence type="predicted"/>
<dbReference type="AlphaFoldDB" id="A0A644Y5E7"/>
<reference evidence="2" key="1">
    <citation type="submission" date="2019-08" db="EMBL/GenBank/DDBJ databases">
        <authorList>
            <person name="Kucharzyk K."/>
            <person name="Murdoch R.W."/>
            <person name="Higgins S."/>
            <person name="Loffler F."/>
        </authorList>
    </citation>
    <scope>NUCLEOTIDE SEQUENCE</scope>
</reference>
<accession>A0A644Y5E7</accession>
<organism evidence="2">
    <name type="scientific">bioreactor metagenome</name>
    <dbReference type="NCBI Taxonomy" id="1076179"/>
    <lineage>
        <taxon>unclassified sequences</taxon>
        <taxon>metagenomes</taxon>
        <taxon>ecological metagenomes</taxon>
    </lineage>
</organism>
<evidence type="ECO:0000313" key="2">
    <source>
        <dbReference type="EMBL" id="MPM21414.1"/>
    </source>
</evidence>
<name>A0A644Y5E7_9ZZZZ</name>